<dbReference type="EMBL" id="CCKQ01018290">
    <property type="protein sequence ID" value="CDW90244.1"/>
    <property type="molecule type" value="Genomic_DNA"/>
</dbReference>
<feature type="region of interest" description="Disordered" evidence="8">
    <location>
        <begin position="1"/>
        <end position="25"/>
    </location>
</feature>
<feature type="transmembrane region" description="Helical" evidence="9">
    <location>
        <begin position="35"/>
        <end position="53"/>
    </location>
</feature>
<keyword evidence="6 9" id="KW-1133">Transmembrane helix</keyword>
<feature type="transmembrane region" description="Helical" evidence="9">
    <location>
        <begin position="264"/>
        <end position="286"/>
    </location>
</feature>
<evidence type="ECO:0000313" key="11">
    <source>
        <dbReference type="EMBL" id="CDW90244.1"/>
    </source>
</evidence>
<feature type="transmembrane region" description="Helical" evidence="9">
    <location>
        <begin position="403"/>
        <end position="422"/>
    </location>
</feature>
<dbReference type="OMA" id="WAPIYLA"/>
<feature type="domain" description="Major facilitator superfamily (MFS) profile" evidence="10">
    <location>
        <begin position="35"/>
        <end position="436"/>
    </location>
</feature>
<evidence type="ECO:0000259" key="10">
    <source>
        <dbReference type="PROSITE" id="PS50850"/>
    </source>
</evidence>
<evidence type="ECO:0000256" key="8">
    <source>
        <dbReference type="SAM" id="MobiDB-lite"/>
    </source>
</evidence>
<evidence type="ECO:0000256" key="5">
    <source>
        <dbReference type="ARBA" id="ARBA00022692"/>
    </source>
</evidence>
<organism evidence="11 12">
    <name type="scientific">Stylonychia lemnae</name>
    <name type="common">Ciliate</name>
    <dbReference type="NCBI Taxonomy" id="5949"/>
    <lineage>
        <taxon>Eukaryota</taxon>
        <taxon>Sar</taxon>
        <taxon>Alveolata</taxon>
        <taxon>Ciliophora</taxon>
        <taxon>Intramacronucleata</taxon>
        <taxon>Spirotrichea</taxon>
        <taxon>Stichotrichia</taxon>
        <taxon>Sporadotrichida</taxon>
        <taxon>Oxytrichidae</taxon>
        <taxon>Stylonychinae</taxon>
        <taxon>Stylonychia</taxon>
    </lineage>
</organism>
<gene>
    <name evidence="11" type="primary">Contig16539.g17610</name>
    <name evidence="11" type="ORF">STYLEM_19385</name>
</gene>
<evidence type="ECO:0000256" key="9">
    <source>
        <dbReference type="SAM" id="Phobius"/>
    </source>
</evidence>
<dbReference type="GO" id="GO:0022857">
    <property type="term" value="F:transmembrane transporter activity"/>
    <property type="evidence" value="ECO:0007669"/>
    <property type="project" value="InterPro"/>
</dbReference>
<dbReference type="PROSITE" id="PS50850">
    <property type="entry name" value="MFS"/>
    <property type="match status" value="1"/>
</dbReference>
<comment type="subcellular location">
    <subcellularLocation>
        <location evidence="1">Membrane</location>
        <topology evidence="1">Multi-pass membrane protein</topology>
    </subcellularLocation>
</comment>
<evidence type="ECO:0000256" key="7">
    <source>
        <dbReference type="ARBA" id="ARBA00023136"/>
    </source>
</evidence>
<feature type="transmembrane region" description="Helical" evidence="9">
    <location>
        <begin position="336"/>
        <end position="354"/>
    </location>
</feature>
<evidence type="ECO:0000256" key="2">
    <source>
        <dbReference type="ARBA" id="ARBA00009598"/>
    </source>
</evidence>
<keyword evidence="3" id="KW-0813">Transport</keyword>
<dbReference type="PIRSF" id="PIRSF002808">
    <property type="entry name" value="Hexose_phosphate_transp"/>
    <property type="match status" value="1"/>
</dbReference>
<keyword evidence="7 9" id="KW-0472">Membrane</keyword>
<dbReference type="InParanoid" id="A0A078B761"/>
<protein>
    <submittedName>
        <fullName evidence="11">Major facilitator superfamily protein</fullName>
    </submittedName>
</protein>
<sequence length="436" mass="48746">MTLNKTEETQSFVTQQPNQNSQYGDEIPKIHRKKVSFIFALTFCNYGVLHGTRAAWSNATPQIESQYDYSSKLISYMNSTFLFFYATAGIFSGNVADRFKKNQFIFVTYVVIGLNIILVGSQQFFVHQQMWLYFLLRIIDGTFQSIGWSTNLSVLSNWFPKHGRGLLIGCWASNANVGDIVGAQIYRSAIKDDNSNWGTGIMINGTIVVIFAFLNLFFLIEFPEKKGIKIEENSHLFQKVEEIKAEEATTSSNDKQSIGFLKALMIPGVLIFSISFFLIKFSMYGFYYWLPNYIQNGLGYSKDTSANIFSLFSTGSIVGNILLGLTTDFLPYRSPVFLIGTTLASLMTLALTIWNSNDVVIISVLMFFLGFSLNGSTIVIAAIECDLGKQQALKDNEKAMATLSGIIDGIAGFGSILGLPIIQIKQNLRQRQAKIK</sequence>
<feature type="transmembrane region" description="Helical" evidence="9">
    <location>
        <begin position="201"/>
        <end position="220"/>
    </location>
</feature>
<accession>A0A078B761</accession>
<dbReference type="Gene3D" id="1.20.1250.20">
    <property type="entry name" value="MFS general substrate transporter like domains"/>
    <property type="match status" value="2"/>
</dbReference>
<dbReference type="InterPro" id="IPR000849">
    <property type="entry name" value="Sugar_P_transporter"/>
</dbReference>
<dbReference type="PANTHER" id="PTHR43184:SF12">
    <property type="entry name" value="SUGAR PHOSPHATE EXCHANGER 3"/>
    <property type="match status" value="1"/>
</dbReference>
<evidence type="ECO:0000256" key="4">
    <source>
        <dbReference type="ARBA" id="ARBA00022597"/>
    </source>
</evidence>
<dbReference type="AlphaFoldDB" id="A0A078B761"/>
<keyword evidence="5 9" id="KW-0812">Transmembrane</keyword>
<keyword evidence="12" id="KW-1185">Reference proteome</keyword>
<name>A0A078B761_STYLE</name>
<dbReference type="InterPro" id="IPR011701">
    <property type="entry name" value="MFS"/>
</dbReference>
<evidence type="ECO:0000313" key="12">
    <source>
        <dbReference type="Proteomes" id="UP000039865"/>
    </source>
</evidence>
<dbReference type="SUPFAM" id="SSF103473">
    <property type="entry name" value="MFS general substrate transporter"/>
    <property type="match status" value="1"/>
</dbReference>
<feature type="transmembrane region" description="Helical" evidence="9">
    <location>
        <begin position="360"/>
        <end position="383"/>
    </location>
</feature>
<dbReference type="InterPro" id="IPR036259">
    <property type="entry name" value="MFS_trans_sf"/>
</dbReference>
<dbReference type="FunCoup" id="A0A078B761">
    <property type="interactions" value="6"/>
</dbReference>
<dbReference type="Proteomes" id="UP000039865">
    <property type="component" value="Unassembled WGS sequence"/>
</dbReference>
<comment type="similarity">
    <text evidence="2">Belongs to the major facilitator superfamily. Organophosphate:Pi antiporter (OPA) (TC 2.A.1.4) family.</text>
</comment>
<evidence type="ECO:0000256" key="3">
    <source>
        <dbReference type="ARBA" id="ARBA00022448"/>
    </source>
</evidence>
<feature type="transmembrane region" description="Helical" evidence="9">
    <location>
        <begin position="306"/>
        <end position="324"/>
    </location>
</feature>
<feature type="transmembrane region" description="Helical" evidence="9">
    <location>
        <begin position="73"/>
        <end position="92"/>
    </location>
</feature>
<reference evidence="11 12" key="1">
    <citation type="submission" date="2014-06" db="EMBL/GenBank/DDBJ databases">
        <authorList>
            <person name="Swart Estienne"/>
        </authorList>
    </citation>
    <scope>NUCLEOTIDE SEQUENCE [LARGE SCALE GENOMIC DNA]</scope>
    <source>
        <strain evidence="11 12">130c</strain>
    </source>
</reference>
<dbReference type="GO" id="GO:0016020">
    <property type="term" value="C:membrane"/>
    <property type="evidence" value="ECO:0007669"/>
    <property type="project" value="UniProtKB-SubCell"/>
</dbReference>
<dbReference type="InterPro" id="IPR020846">
    <property type="entry name" value="MFS_dom"/>
</dbReference>
<evidence type="ECO:0000256" key="1">
    <source>
        <dbReference type="ARBA" id="ARBA00004141"/>
    </source>
</evidence>
<dbReference type="PANTHER" id="PTHR43184">
    <property type="entry name" value="MAJOR FACILITATOR SUPERFAMILY TRANSPORTER 16, ISOFORM B"/>
    <property type="match status" value="1"/>
</dbReference>
<dbReference type="OrthoDB" id="312593at2759"/>
<feature type="compositionally biased region" description="Polar residues" evidence="8">
    <location>
        <begin position="9"/>
        <end position="23"/>
    </location>
</feature>
<feature type="transmembrane region" description="Helical" evidence="9">
    <location>
        <begin position="104"/>
        <end position="125"/>
    </location>
</feature>
<evidence type="ECO:0000256" key="6">
    <source>
        <dbReference type="ARBA" id="ARBA00022989"/>
    </source>
</evidence>
<proteinExistence type="inferred from homology"/>
<dbReference type="Pfam" id="PF07690">
    <property type="entry name" value="MFS_1"/>
    <property type="match status" value="1"/>
</dbReference>
<keyword evidence="4" id="KW-0762">Sugar transport</keyword>